<feature type="transmembrane region" description="Helical" evidence="1">
    <location>
        <begin position="58"/>
        <end position="81"/>
    </location>
</feature>
<comment type="caution">
    <text evidence="3">The sequence shown here is derived from an EMBL/GenBank/DDBJ whole genome shotgun (WGS) entry which is preliminary data.</text>
</comment>
<accession>A0ABD2N1X2</accession>
<gene>
    <name evidence="3" type="ORF">HHI36_013972</name>
</gene>
<keyword evidence="1" id="KW-0812">Transmembrane</keyword>
<keyword evidence="1" id="KW-0472">Membrane</keyword>
<keyword evidence="1" id="KW-1133">Transmembrane helix</keyword>
<protein>
    <submittedName>
        <fullName evidence="3">Uncharacterized protein</fullName>
    </submittedName>
</protein>
<evidence type="ECO:0000313" key="3">
    <source>
        <dbReference type="EMBL" id="KAL3272495.1"/>
    </source>
</evidence>
<dbReference type="AlphaFoldDB" id="A0ABD2N1X2"/>
<evidence type="ECO:0000313" key="4">
    <source>
        <dbReference type="Proteomes" id="UP001516400"/>
    </source>
</evidence>
<evidence type="ECO:0000256" key="1">
    <source>
        <dbReference type="SAM" id="Phobius"/>
    </source>
</evidence>
<dbReference type="Proteomes" id="UP001516400">
    <property type="component" value="Unassembled WGS sequence"/>
</dbReference>
<feature type="chain" id="PRO_5044856541" evidence="2">
    <location>
        <begin position="19"/>
        <end position="124"/>
    </location>
</feature>
<dbReference type="EMBL" id="JABFTP020000062">
    <property type="protein sequence ID" value="KAL3272495.1"/>
    <property type="molecule type" value="Genomic_DNA"/>
</dbReference>
<proteinExistence type="predicted"/>
<name>A0ABD2N1X2_9CUCU</name>
<sequence length="124" mass="14174">MLFAKWLFNSILLFKLSAKRRPRVLMFPYKILIEIENNFEIGRFRSLKNSSVMCGSPLFLVNISLTIGGHLSLGIFGYIFFISNETNLILCVNFVRSMNIGFNNFDNLPEGVFIYNTTGLADFS</sequence>
<organism evidence="3 4">
    <name type="scientific">Cryptolaemus montrouzieri</name>
    <dbReference type="NCBI Taxonomy" id="559131"/>
    <lineage>
        <taxon>Eukaryota</taxon>
        <taxon>Metazoa</taxon>
        <taxon>Ecdysozoa</taxon>
        <taxon>Arthropoda</taxon>
        <taxon>Hexapoda</taxon>
        <taxon>Insecta</taxon>
        <taxon>Pterygota</taxon>
        <taxon>Neoptera</taxon>
        <taxon>Endopterygota</taxon>
        <taxon>Coleoptera</taxon>
        <taxon>Polyphaga</taxon>
        <taxon>Cucujiformia</taxon>
        <taxon>Coccinelloidea</taxon>
        <taxon>Coccinellidae</taxon>
        <taxon>Scymninae</taxon>
        <taxon>Scymnini</taxon>
        <taxon>Cryptolaemus</taxon>
    </lineage>
</organism>
<evidence type="ECO:0000256" key="2">
    <source>
        <dbReference type="SAM" id="SignalP"/>
    </source>
</evidence>
<keyword evidence="2" id="KW-0732">Signal</keyword>
<feature type="signal peptide" evidence="2">
    <location>
        <begin position="1"/>
        <end position="18"/>
    </location>
</feature>
<keyword evidence="4" id="KW-1185">Reference proteome</keyword>
<reference evidence="3 4" key="1">
    <citation type="journal article" date="2021" name="BMC Biol.">
        <title>Horizontally acquired antibacterial genes associated with adaptive radiation of ladybird beetles.</title>
        <authorList>
            <person name="Li H.S."/>
            <person name="Tang X.F."/>
            <person name="Huang Y.H."/>
            <person name="Xu Z.Y."/>
            <person name="Chen M.L."/>
            <person name="Du X.Y."/>
            <person name="Qiu B.Y."/>
            <person name="Chen P.T."/>
            <person name="Zhang W."/>
            <person name="Slipinski A."/>
            <person name="Escalona H.E."/>
            <person name="Waterhouse R.M."/>
            <person name="Zwick A."/>
            <person name="Pang H."/>
        </authorList>
    </citation>
    <scope>NUCLEOTIDE SEQUENCE [LARGE SCALE GENOMIC DNA]</scope>
    <source>
        <strain evidence="3">SYSU2018</strain>
    </source>
</reference>